<evidence type="ECO:0000313" key="1">
    <source>
        <dbReference type="EMBL" id="JAD20091.1"/>
    </source>
</evidence>
<reference evidence="1" key="1">
    <citation type="submission" date="2014-09" db="EMBL/GenBank/DDBJ databases">
        <authorList>
            <person name="Magalhaes I.L.F."/>
            <person name="Oliveira U."/>
            <person name="Santos F.R."/>
            <person name="Vidigal T.H.D.A."/>
            <person name="Brescovit A.D."/>
            <person name="Santos A.J."/>
        </authorList>
    </citation>
    <scope>NUCLEOTIDE SEQUENCE</scope>
    <source>
        <tissue evidence="1">Shoot tissue taken approximately 20 cm above the soil surface</tissue>
    </source>
</reference>
<sequence length="66" mass="7717">MAERRIQGLCFNCPEKFSRDHIKQSTTKGIYLMEIDETIYNAVSNISSSNSVTQYIQKHRRVITHK</sequence>
<dbReference type="AlphaFoldDB" id="A0A0A8Y1S4"/>
<organism evidence="1">
    <name type="scientific">Arundo donax</name>
    <name type="common">Giant reed</name>
    <name type="synonym">Donax arundinaceus</name>
    <dbReference type="NCBI Taxonomy" id="35708"/>
    <lineage>
        <taxon>Eukaryota</taxon>
        <taxon>Viridiplantae</taxon>
        <taxon>Streptophyta</taxon>
        <taxon>Embryophyta</taxon>
        <taxon>Tracheophyta</taxon>
        <taxon>Spermatophyta</taxon>
        <taxon>Magnoliopsida</taxon>
        <taxon>Liliopsida</taxon>
        <taxon>Poales</taxon>
        <taxon>Poaceae</taxon>
        <taxon>PACMAD clade</taxon>
        <taxon>Arundinoideae</taxon>
        <taxon>Arundineae</taxon>
        <taxon>Arundo</taxon>
    </lineage>
</organism>
<protein>
    <submittedName>
        <fullName evidence="1">Uncharacterized protein</fullName>
    </submittedName>
</protein>
<proteinExistence type="predicted"/>
<accession>A0A0A8Y1S4</accession>
<name>A0A0A8Y1S4_ARUDO</name>
<reference evidence="1" key="2">
    <citation type="journal article" date="2015" name="Data Brief">
        <title>Shoot transcriptome of the giant reed, Arundo donax.</title>
        <authorList>
            <person name="Barrero R.A."/>
            <person name="Guerrero F.D."/>
            <person name="Moolhuijzen P."/>
            <person name="Goolsby J.A."/>
            <person name="Tidwell J."/>
            <person name="Bellgard S.E."/>
            <person name="Bellgard M.I."/>
        </authorList>
    </citation>
    <scope>NUCLEOTIDE SEQUENCE</scope>
    <source>
        <tissue evidence="1">Shoot tissue taken approximately 20 cm above the soil surface</tissue>
    </source>
</reference>
<dbReference type="EMBL" id="GBRH01277804">
    <property type="protein sequence ID" value="JAD20091.1"/>
    <property type="molecule type" value="Transcribed_RNA"/>
</dbReference>